<evidence type="ECO:0000313" key="2">
    <source>
        <dbReference type="Proteomes" id="UP000234473"/>
    </source>
</evidence>
<gene>
    <name evidence="1" type="ORF">CWM98_16470</name>
</gene>
<reference evidence="1 2" key="1">
    <citation type="submission" date="2017-11" db="EMBL/GenBank/DDBJ databases">
        <authorList>
            <person name="Han C.G."/>
        </authorList>
    </citation>
    <scope>NUCLEOTIDE SEQUENCE [LARGE SCALE GENOMIC DNA]</scope>
    <source>
        <strain evidence="1 2">A5</strain>
    </source>
</reference>
<organism evidence="1 2">
    <name type="scientific">Klebsiella variicola</name>
    <dbReference type="NCBI Taxonomy" id="244366"/>
    <lineage>
        <taxon>Bacteria</taxon>
        <taxon>Pseudomonadati</taxon>
        <taxon>Pseudomonadota</taxon>
        <taxon>Gammaproteobacteria</taxon>
        <taxon>Enterobacterales</taxon>
        <taxon>Enterobacteriaceae</taxon>
        <taxon>Klebsiella/Raoultella group</taxon>
        <taxon>Klebsiella</taxon>
        <taxon>Klebsiella pneumoniae complex</taxon>
    </lineage>
</organism>
<name>A0A2N5AEV7_KLEVA</name>
<protein>
    <submittedName>
        <fullName evidence="1">Uncharacterized protein</fullName>
    </submittedName>
</protein>
<dbReference type="EMBL" id="PICB01000856">
    <property type="protein sequence ID" value="PLP44196.1"/>
    <property type="molecule type" value="Genomic_DNA"/>
</dbReference>
<reference evidence="1 2" key="2">
    <citation type="submission" date="2018-01" db="EMBL/GenBank/DDBJ databases">
        <title>Genomic study of Klebsiella pneumoniae.</title>
        <authorList>
            <person name="Yang Y."/>
            <person name="Bicalho R."/>
        </authorList>
    </citation>
    <scope>NUCLEOTIDE SEQUENCE [LARGE SCALE GENOMIC DNA]</scope>
    <source>
        <strain evidence="1 2">A5</strain>
    </source>
</reference>
<evidence type="ECO:0000313" key="1">
    <source>
        <dbReference type="EMBL" id="PLP44196.1"/>
    </source>
</evidence>
<dbReference type="RefSeq" id="WP_064179970.1">
    <property type="nucleotide sequence ID" value="NZ_CABHJJ010000002.1"/>
</dbReference>
<dbReference type="Proteomes" id="UP000234473">
    <property type="component" value="Unassembled WGS sequence"/>
</dbReference>
<proteinExistence type="predicted"/>
<accession>A0A2N5AEV7</accession>
<dbReference type="AlphaFoldDB" id="A0A2N5AEV7"/>
<sequence>MNSPTQKRIEIESHFIPKIKAALENIEDAKDIYNADSLNKDTLIAIKTKQLMSQPVEDYGFRIRQVTHPAMVQTIIQNMMNENYIVYEMGAGFIKFVPLQQSPKHNPLAEIEKACKKAAEKFVDAGITEKANKVNNAIHAHNVLVKQAEEALSGIKPFESYLSVIVADEVGND</sequence>
<comment type="caution">
    <text evidence="1">The sequence shown here is derived from an EMBL/GenBank/DDBJ whole genome shotgun (WGS) entry which is preliminary data.</text>
</comment>